<keyword evidence="2" id="KW-0805">Transcription regulation</keyword>
<name>A0ABT6IU97_9GAMM</name>
<keyword evidence="3" id="KW-0238">DNA-binding</keyword>
<dbReference type="Gene3D" id="1.10.10.10">
    <property type="entry name" value="Winged helix-like DNA-binding domain superfamily/Winged helix DNA-binding domain"/>
    <property type="match status" value="1"/>
</dbReference>
<evidence type="ECO:0000313" key="7">
    <source>
        <dbReference type="Proteomes" id="UP001243298"/>
    </source>
</evidence>
<accession>A0ABT6IU97</accession>
<dbReference type="PROSITE" id="PS50931">
    <property type="entry name" value="HTH_LYSR"/>
    <property type="match status" value="1"/>
</dbReference>
<dbReference type="PANTHER" id="PTHR30126:SF40">
    <property type="entry name" value="HTH-TYPE TRANSCRIPTIONAL REGULATOR GLTR"/>
    <property type="match status" value="1"/>
</dbReference>
<comment type="caution">
    <text evidence="6">The sequence shown here is derived from an EMBL/GenBank/DDBJ whole genome shotgun (WGS) entry which is preliminary data.</text>
</comment>
<dbReference type="Proteomes" id="UP001243298">
    <property type="component" value="Unassembled WGS sequence"/>
</dbReference>
<dbReference type="InterPro" id="IPR036388">
    <property type="entry name" value="WH-like_DNA-bd_sf"/>
</dbReference>
<dbReference type="InterPro" id="IPR000847">
    <property type="entry name" value="LysR_HTH_N"/>
</dbReference>
<dbReference type="PRINTS" id="PR00039">
    <property type="entry name" value="HTHLYSR"/>
</dbReference>
<evidence type="ECO:0000313" key="6">
    <source>
        <dbReference type="EMBL" id="MDH4905383.1"/>
    </source>
</evidence>
<comment type="similarity">
    <text evidence="1">Belongs to the LysR transcriptional regulatory family.</text>
</comment>
<dbReference type="SUPFAM" id="SSF46785">
    <property type="entry name" value="Winged helix' DNA-binding domain"/>
    <property type="match status" value="1"/>
</dbReference>
<keyword evidence="7" id="KW-1185">Reference proteome</keyword>
<keyword evidence="4" id="KW-0804">Transcription</keyword>
<proteinExistence type="inferred from homology"/>
<gene>
    <name evidence="6" type="ORF">CUR83_10020</name>
</gene>
<sequence length="108" mass="12051">MIRELKTFVAVCELDSFAAAARHINLTQSAVSAQIKTLEDNLGLSLFTRSARAITLNPQGTAYYRSPKRFWRFIQQCSCPQIPILPAITGSLGLARSIPCKWVSCQRH</sequence>
<dbReference type="Pfam" id="PF00126">
    <property type="entry name" value="HTH_1"/>
    <property type="match status" value="1"/>
</dbReference>
<dbReference type="InterPro" id="IPR036390">
    <property type="entry name" value="WH_DNA-bd_sf"/>
</dbReference>
<reference evidence="6 7" key="1">
    <citation type="submission" date="2017-11" db="EMBL/GenBank/DDBJ databases">
        <title>Whole genome sequencing of Psychrobacter pocilloporae S6-60T(=JCM 31058T=LMG 29157T).</title>
        <authorList>
            <person name="Das S.K."/>
        </authorList>
    </citation>
    <scope>NUCLEOTIDE SEQUENCE [LARGE SCALE GENOMIC DNA]</scope>
    <source>
        <strain evidence="6 7">S6-60</strain>
    </source>
</reference>
<evidence type="ECO:0000259" key="5">
    <source>
        <dbReference type="PROSITE" id="PS50931"/>
    </source>
</evidence>
<dbReference type="EMBL" id="PGFT01000001">
    <property type="protein sequence ID" value="MDH4905383.1"/>
    <property type="molecule type" value="Genomic_DNA"/>
</dbReference>
<evidence type="ECO:0000256" key="4">
    <source>
        <dbReference type="ARBA" id="ARBA00023163"/>
    </source>
</evidence>
<feature type="domain" description="HTH lysR-type" evidence="5">
    <location>
        <begin position="1"/>
        <end position="57"/>
    </location>
</feature>
<organism evidence="6 7">
    <name type="scientific">Psychrobacter pocilloporae</name>
    <dbReference type="NCBI Taxonomy" id="1775882"/>
    <lineage>
        <taxon>Bacteria</taxon>
        <taxon>Pseudomonadati</taxon>
        <taxon>Pseudomonadota</taxon>
        <taxon>Gammaproteobacteria</taxon>
        <taxon>Moraxellales</taxon>
        <taxon>Moraxellaceae</taxon>
        <taxon>Psychrobacter</taxon>
    </lineage>
</organism>
<evidence type="ECO:0000256" key="3">
    <source>
        <dbReference type="ARBA" id="ARBA00023125"/>
    </source>
</evidence>
<protein>
    <recommendedName>
        <fullName evidence="5">HTH lysR-type domain-containing protein</fullName>
    </recommendedName>
</protein>
<evidence type="ECO:0000256" key="1">
    <source>
        <dbReference type="ARBA" id="ARBA00009437"/>
    </source>
</evidence>
<dbReference type="RefSeq" id="WP_425301292.1">
    <property type="nucleotide sequence ID" value="NZ_PGFT01000001.1"/>
</dbReference>
<evidence type="ECO:0000256" key="2">
    <source>
        <dbReference type="ARBA" id="ARBA00023015"/>
    </source>
</evidence>
<dbReference type="PANTHER" id="PTHR30126">
    <property type="entry name" value="HTH-TYPE TRANSCRIPTIONAL REGULATOR"/>
    <property type="match status" value="1"/>
</dbReference>